<keyword evidence="11 14" id="KW-0472">Membrane</keyword>
<dbReference type="CDD" id="cd01347">
    <property type="entry name" value="ligand_gated_channel"/>
    <property type="match status" value="1"/>
</dbReference>
<dbReference type="GO" id="GO:0009279">
    <property type="term" value="C:cell outer membrane"/>
    <property type="evidence" value="ECO:0007669"/>
    <property type="project" value="UniProtKB-SubCell"/>
</dbReference>
<dbReference type="GO" id="GO:0015344">
    <property type="term" value="F:siderophore uptake transmembrane transporter activity"/>
    <property type="evidence" value="ECO:0007669"/>
    <property type="project" value="TreeGrafter"/>
</dbReference>
<keyword evidence="5" id="KW-0410">Iron transport</keyword>
<keyword evidence="18" id="KW-1185">Reference proteome</keyword>
<dbReference type="InterPro" id="IPR012910">
    <property type="entry name" value="Plug_dom"/>
</dbReference>
<sequence length="790" mass="86722">MFASSLPAVAADAAPVQQAAPRNFSIAAGPLNAVLARFSAESGVYVAANGALTADVSSPGVQGMLPPHEALSRLLAGSGLQAVSQGEGRYILQQAPAAPAAAMPRSATLPALPKVLVRADRTQAPGDVDGFVARRSSTATKTLTRLIENPQSVSVITADELASRKAETLDEALRYTAGVTPNMKPWAVDEFSMLRGFDLGAAGIFRDGLLTSGRAYAAPIEPYGLERLEVLRGPASVLYGQSPPGGMINAVSKRPSRDAVREIGVEYGTYDRKQFKADVGGALDEHGEWTWRLTVLARESGTRLDLDSDDRVYVAPALTWQPSADTRLTLLAQYQKDDQSYAWPNQLRNPDPLGQPAASVNLGGRDNRWERENHAVGYEFEHRFNDTWTVQQNLRYTELDRDETNVFPRALLPDGRSVTRLFYPRGSAWRGLQADTRLQASFTTGALAHQVLVGLDYADNKTTDRYPYAITPMPNLDLYAPVYGGHETIVPAAAPRNEVYPLEQTGLYLQDQLKWDKWVVTAGLRHDRARNSNTRELPAAGTSTLAYRQSASKTTGRLGGVYLFDSGWAPYVSYATSFTPTIGRDVTGELLKPSTGRQLEAGLRYQPENATTVYTASVFNLVRQNVTTAAPQDPAATVQTGEVESQGLELEARTNISRNLSVVAQYTWLDTEITRSNYGDRGLWQPGAVKHSASVWTRYDFRLFDAVQAYGALGLRYYGKSRSYQDYGYEGLTNPDYGMVDAAFGVERGPWRFSVNLNNLFDKQVLFDCDRSFCYRSAERTANVSASYRF</sequence>
<keyword evidence="9" id="KW-0406">Ion transport</keyword>
<dbReference type="Proteomes" id="UP000321413">
    <property type="component" value="Unassembled WGS sequence"/>
</dbReference>
<dbReference type="Pfam" id="PF07715">
    <property type="entry name" value="Plug"/>
    <property type="match status" value="1"/>
</dbReference>
<keyword evidence="6 14" id="KW-0812">Transmembrane</keyword>
<evidence type="ECO:0000256" key="13">
    <source>
        <dbReference type="ARBA" id="ARBA00023237"/>
    </source>
</evidence>
<dbReference type="InterPro" id="IPR036942">
    <property type="entry name" value="Beta-barrel_TonB_sf"/>
</dbReference>
<dbReference type="InterPro" id="IPR011662">
    <property type="entry name" value="Secretin/TonB_short_N"/>
</dbReference>
<evidence type="ECO:0000256" key="11">
    <source>
        <dbReference type="ARBA" id="ARBA00023136"/>
    </source>
</evidence>
<dbReference type="InterPro" id="IPR039426">
    <property type="entry name" value="TonB-dep_rcpt-like"/>
</dbReference>
<keyword evidence="10 15" id="KW-0798">TonB box</keyword>
<organism evidence="17 18">
    <name type="scientific">Massilia arenae</name>
    <dbReference type="NCBI Taxonomy" id="2603288"/>
    <lineage>
        <taxon>Bacteria</taxon>
        <taxon>Pseudomonadati</taxon>
        <taxon>Pseudomonadota</taxon>
        <taxon>Betaproteobacteria</taxon>
        <taxon>Burkholderiales</taxon>
        <taxon>Oxalobacteraceae</taxon>
        <taxon>Telluria group</taxon>
        <taxon>Massilia</taxon>
    </lineage>
</organism>
<dbReference type="Gene3D" id="3.55.50.30">
    <property type="match status" value="1"/>
</dbReference>
<dbReference type="FunFam" id="2.170.130.10:FF:000001">
    <property type="entry name" value="Catecholate siderophore TonB-dependent receptor"/>
    <property type="match status" value="1"/>
</dbReference>
<dbReference type="PANTHER" id="PTHR32552:SF68">
    <property type="entry name" value="FERRICHROME OUTER MEMBRANE TRANSPORTER_PHAGE RECEPTOR"/>
    <property type="match status" value="1"/>
</dbReference>
<dbReference type="SUPFAM" id="SSF56935">
    <property type="entry name" value="Porins"/>
    <property type="match status" value="1"/>
</dbReference>
<dbReference type="InterPro" id="IPR000531">
    <property type="entry name" value="Beta-barrel_TonB"/>
</dbReference>
<dbReference type="AlphaFoldDB" id="A0A5C7G1E7"/>
<evidence type="ECO:0000256" key="3">
    <source>
        <dbReference type="ARBA" id="ARBA00022448"/>
    </source>
</evidence>
<evidence type="ECO:0000256" key="6">
    <source>
        <dbReference type="ARBA" id="ARBA00022692"/>
    </source>
</evidence>
<evidence type="ECO:0000259" key="16">
    <source>
        <dbReference type="SMART" id="SM00965"/>
    </source>
</evidence>
<evidence type="ECO:0000256" key="14">
    <source>
        <dbReference type="PROSITE-ProRule" id="PRU01360"/>
    </source>
</evidence>
<dbReference type="PROSITE" id="PS52016">
    <property type="entry name" value="TONB_DEPENDENT_REC_3"/>
    <property type="match status" value="1"/>
</dbReference>
<evidence type="ECO:0000256" key="12">
    <source>
        <dbReference type="ARBA" id="ARBA00023170"/>
    </source>
</evidence>
<keyword evidence="13 14" id="KW-0998">Cell outer membrane</keyword>
<evidence type="ECO:0000256" key="8">
    <source>
        <dbReference type="ARBA" id="ARBA00023004"/>
    </source>
</evidence>
<name>A0A5C7G1E7_9BURK</name>
<evidence type="ECO:0000313" key="17">
    <source>
        <dbReference type="EMBL" id="TXF97687.1"/>
    </source>
</evidence>
<dbReference type="EMBL" id="VPFD01000024">
    <property type="protein sequence ID" value="TXF97687.1"/>
    <property type="molecule type" value="Genomic_DNA"/>
</dbReference>
<dbReference type="SMART" id="SM00965">
    <property type="entry name" value="STN"/>
    <property type="match status" value="1"/>
</dbReference>
<evidence type="ECO:0000256" key="7">
    <source>
        <dbReference type="ARBA" id="ARBA00022729"/>
    </source>
</evidence>
<dbReference type="Gene3D" id="2.40.170.20">
    <property type="entry name" value="TonB-dependent receptor, beta-barrel domain"/>
    <property type="match status" value="1"/>
</dbReference>
<keyword evidence="4 14" id="KW-1134">Transmembrane beta strand</keyword>
<accession>A0A5C7G1E7</accession>
<evidence type="ECO:0000256" key="10">
    <source>
        <dbReference type="ARBA" id="ARBA00023077"/>
    </source>
</evidence>
<evidence type="ECO:0000256" key="4">
    <source>
        <dbReference type="ARBA" id="ARBA00022452"/>
    </source>
</evidence>
<keyword evidence="8" id="KW-0408">Iron</keyword>
<dbReference type="InterPro" id="IPR010105">
    <property type="entry name" value="TonB_sidphr_rcpt"/>
</dbReference>
<feature type="domain" description="Secretin/TonB short N-terminal" evidence="16">
    <location>
        <begin position="44"/>
        <end position="95"/>
    </location>
</feature>
<dbReference type="Pfam" id="PF00593">
    <property type="entry name" value="TonB_dep_Rec_b-barrel"/>
    <property type="match status" value="1"/>
</dbReference>
<reference evidence="17 18" key="1">
    <citation type="submission" date="2019-08" db="EMBL/GenBank/DDBJ databases">
        <title>Massilia golmudensis sp. nov., isolated from sand in the Qinghai-Tibetan Plateau.</title>
        <authorList>
            <person name="Zhang B."/>
        </authorList>
    </citation>
    <scope>NUCLEOTIDE SEQUENCE [LARGE SCALE GENOMIC DNA]</scope>
    <source>
        <strain evidence="17 18">GEM5</strain>
    </source>
</reference>
<proteinExistence type="inferred from homology"/>
<protein>
    <submittedName>
        <fullName evidence="17">TonB-dependent siderophore receptor</fullName>
    </submittedName>
</protein>
<dbReference type="GO" id="GO:0015891">
    <property type="term" value="P:siderophore transport"/>
    <property type="evidence" value="ECO:0007669"/>
    <property type="project" value="InterPro"/>
</dbReference>
<comment type="caution">
    <text evidence="17">The sequence shown here is derived from an EMBL/GenBank/DDBJ whole genome shotgun (WGS) entry which is preliminary data.</text>
</comment>
<gene>
    <name evidence="17" type="ORF">FVD38_19620</name>
</gene>
<evidence type="ECO:0000256" key="1">
    <source>
        <dbReference type="ARBA" id="ARBA00004571"/>
    </source>
</evidence>
<evidence type="ECO:0000256" key="5">
    <source>
        <dbReference type="ARBA" id="ARBA00022496"/>
    </source>
</evidence>
<keyword evidence="3 14" id="KW-0813">Transport</keyword>
<dbReference type="InterPro" id="IPR037066">
    <property type="entry name" value="Plug_dom_sf"/>
</dbReference>
<dbReference type="NCBIfam" id="TIGR01783">
    <property type="entry name" value="TonB-siderophor"/>
    <property type="match status" value="1"/>
</dbReference>
<dbReference type="PANTHER" id="PTHR32552">
    <property type="entry name" value="FERRICHROME IRON RECEPTOR-RELATED"/>
    <property type="match status" value="1"/>
</dbReference>
<evidence type="ECO:0000256" key="15">
    <source>
        <dbReference type="RuleBase" id="RU003357"/>
    </source>
</evidence>
<evidence type="ECO:0000256" key="9">
    <source>
        <dbReference type="ARBA" id="ARBA00023065"/>
    </source>
</evidence>
<comment type="subcellular location">
    <subcellularLocation>
        <location evidence="1 14">Cell outer membrane</location>
        <topology evidence="1 14">Multi-pass membrane protein</topology>
    </subcellularLocation>
</comment>
<dbReference type="GO" id="GO:0038023">
    <property type="term" value="F:signaling receptor activity"/>
    <property type="evidence" value="ECO:0007669"/>
    <property type="project" value="InterPro"/>
</dbReference>
<evidence type="ECO:0000313" key="18">
    <source>
        <dbReference type="Proteomes" id="UP000321413"/>
    </source>
</evidence>
<comment type="similarity">
    <text evidence="2 14 15">Belongs to the TonB-dependent receptor family.</text>
</comment>
<evidence type="ECO:0000256" key="2">
    <source>
        <dbReference type="ARBA" id="ARBA00009810"/>
    </source>
</evidence>
<dbReference type="Gene3D" id="2.170.130.10">
    <property type="entry name" value="TonB-dependent receptor, plug domain"/>
    <property type="match status" value="1"/>
</dbReference>
<keyword evidence="12 17" id="KW-0675">Receptor</keyword>
<keyword evidence="7" id="KW-0732">Signal</keyword>